<dbReference type="EMBL" id="JAKKPZ010000881">
    <property type="protein sequence ID" value="KAI1691689.1"/>
    <property type="molecule type" value="Genomic_DNA"/>
</dbReference>
<gene>
    <name evidence="2" type="ORF">DdX_21726</name>
</gene>
<organism evidence="2 3">
    <name type="scientific">Ditylenchus destructor</name>
    <dbReference type="NCBI Taxonomy" id="166010"/>
    <lineage>
        <taxon>Eukaryota</taxon>
        <taxon>Metazoa</taxon>
        <taxon>Ecdysozoa</taxon>
        <taxon>Nematoda</taxon>
        <taxon>Chromadorea</taxon>
        <taxon>Rhabditida</taxon>
        <taxon>Tylenchina</taxon>
        <taxon>Tylenchomorpha</taxon>
        <taxon>Sphaerularioidea</taxon>
        <taxon>Anguinidae</taxon>
        <taxon>Anguininae</taxon>
        <taxon>Ditylenchus</taxon>
    </lineage>
</organism>
<evidence type="ECO:0000313" key="3">
    <source>
        <dbReference type="Proteomes" id="UP001201812"/>
    </source>
</evidence>
<dbReference type="AlphaFoldDB" id="A0AAD4QSW6"/>
<dbReference type="Proteomes" id="UP001201812">
    <property type="component" value="Unassembled WGS sequence"/>
</dbReference>
<feature type="region of interest" description="Disordered" evidence="1">
    <location>
        <begin position="48"/>
        <end position="122"/>
    </location>
</feature>
<comment type="caution">
    <text evidence="2">The sequence shown here is derived from an EMBL/GenBank/DDBJ whole genome shotgun (WGS) entry which is preliminary data.</text>
</comment>
<evidence type="ECO:0000313" key="2">
    <source>
        <dbReference type="EMBL" id="KAI1691689.1"/>
    </source>
</evidence>
<feature type="compositionally biased region" description="Basic residues" evidence="1">
    <location>
        <begin position="110"/>
        <end position="119"/>
    </location>
</feature>
<proteinExistence type="predicted"/>
<reference evidence="2" key="1">
    <citation type="submission" date="2022-01" db="EMBL/GenBank/DDBJ databases">
        <title>Genome Sequence Resource for Two Populations of Ditylenchus destructor, the Migratory Endoparasitic Phytonematode.</title>
        <authorList>
            <person name="Zhang H."/>
            <person name="Lin R."/>
            <person name="Xie B."/>
        </authorList>
    </citation>
    <scope>NUCLEOTIDE SEQUENCE</scope>
    <source>
        <strain evidence="2">BazhouSP</strain>
    </source>
</reference>
<feature type="compositionally biased region" description="Low complexity" evidence="1">
    <location>
        <begin position="73"/>
        <end position="107"/>
    </location>
</feature>
<accession>A0AAD4QSW6</accession>
<sequence length="204" mass="21890">MTGWAVGSDQIPAHGAATVYARALARLGVNCVRLHFIDMPDSIAPIRNEGAARGRGGAVHPPPARADPRRLPDTGISTPSGSTGSISGSPSSGRTVSTSTSTSMSDAASRRGRRSRRRSDRAVQGVHLFRPRADRAAEGLCAQAAGPHQPLYRPALRRRSGGMTVEVVNENSLLEFWMRNWLRGGACRAARMPSSTRPRITRRC</sequence>
<keyword evidence="3" id="KW-1185">Reference proteome</keyword>
<evidence type="ECO:0000256" key="1">
    <source>
        <dbReference type="SAM" id="MobiDB-lite"/>
    </source>
</evidence>
<protein>
    <submittedName>
        <fullName evidence="2">Uncharacterized protein</fullName>
    </submittedName>
</protein>
<name>A0AAD4QSW6_9BILA</name>